<dbReference type="InterPro" id="IPR050641">
    <property type="entry name" value="RIFMO-like"/>
</dbReference>
<dbReference type="Pfam" id="PF21274">
    <property type="entry name" value="Rng_hyd_C"/>
    <property type="match status" value="1"/>
</dbReference>
<keyword evidence="4" id="KW-0560">Oxidoreductase</keyword>
<dbReference type="Gene3D" id="3.50.50.60">
    <property type="entry name" value="FAD/NAD(P)-binding domain"/>
    <property type="match status" value="1"/>
</dbReference>
<keyword evidence="2" id="KW-0285">Flavoprotein</keyword>
<proteinExistence type="predicted"/>
<reference evidence="6 7" key="1">
    <citation type="journal article" date="2024" name="IMA Fungus">
        <title>IMA Genome - F19 : A genome assembly and annotation guide to empower mycologists, including annotated draft genome sequences of Ceratocystis pirilliformis, Diaporthe australafricana, Fusarium ophioides, Paecilomyces lecythidis, and Sporothrix stenoceras.</title>
        <authorList>
            <person name="Aylward J."/>
            <person name="Wilson A.M."/>
            <person name="Visagie C.M."/>
            <person name="Spraker J."/>
            <person name="Barnes I."/>
            <person name="Buitendag C."/>
            <person name="Ceriani C."/>
            <person name="Del Mar Angel L."/>
            <person name="du Plessis D."/>
            <person name="Fuchs T."/>
            <person name="Gasser K."/>
            <person name="Kramer D."/>
            <person name="Li W."/>
            <person name="Munsamy K."/>
            <person name="Piso A."/>
            <person name="Price J.L."/>
            <person name="Sonnekus B."/>
            <person name="Thomas C."/>
            <person name="van der Nest A."/>
            <person name="van Dijk A."/>
            <person name="van Heerden A."/>
            <person name="van Vuuren N."/>
            <person name="Yilmaz N."/>
            <person name="Duong T.A."/>
            <person name="van der Merwe N.A."/>
            <person name="Wingfield M.J."/>
            <person name="Wingfield B.D."/>
        </authorList>
    </citation>
    <scope>NUCLEOTIDE SEQUENCE [LARGE SCALE GENOMIC DNA]</scope>
    <source>
        <strain evidence="6 7">CMW 18167</strain>
    </source>
</reference>
<dbReference type="PRINTS" id="PR00420">
    <property type="entry name" value="RNGMNOXGNASE"/>
</dbReference>
<evidence type="ECO:0000313" key="7">
    <source>
        <dbReference type="Proteomes" id="UP001583193"/>
    </source>
</evidence>
<dbReference type="EMBL" id="JAVDPF010000052">
    <property type="protein sequence ID" value="KAL1866267.1"/>
    <property type="molecule type" value="Genomic_DNA"/>
</dbReference>
<evidence type="ECO:0000256" key="1">
    <source>
        <dbReference type="ARBA" id="ARBA00001974"/>
    </source>
</evidence>
<evidence type="ECO:0000259" key="5">
    <source>
        <dbReference type="Pfam" id="PF01494"/>
    </source>
</evidence>
<comment type="cofactor">
    <cofactor evidence="1">
        <name>FAD</name>
        <dbReference type="ChEBI" id="CHEBI:57692"/>
    </cofactor>
</comment>
<dbReference type="Proteomes" id="UP001583193">
    <property type="component" value="Unassembled WGS sequence"/>
</dbReference>
<dbReference type="PANTHER" id="PTHR43004:SF19">
    <property type="entry name" value="BINDING MONOOXYGENASE, PUTATIVE (JCVI)-RELATED"/>
    <property type="match status" value="1"/>
</dbReference>
<sequence length="577" mass="64614">MAQIGTTTKGFEEVDDRIDASKPAATDLNLDGFDTSSIPFEKEQWPVMIMGSSLVGMMMGLLLGHWGVKSTSFDRHATILSHPRATGLNFRTSEILRQINLERLCQEESVREFDIDSGLLVVERLIGGKVIQQVQEHDPKRDAEVTPSNWLWMNQAMLEPILLEYAPKFGYTPQYETKIVHYEEEADGVVVIVQDLRTQKYKKYKTQYLVACDGNRSSTRRKEGIEMTGHGFLSSSLNIRFKADIKRLLGSRSRHGVMYITTPHITGAFRQEDRGQGGLLWINSIDGKTEFPPGSVTEEDAKRYVNECGGFTKEDDMELLSFAHWTLASYVAERFTSRGGRVLLAGDAVHIMPPTGALGGNTGINDAHNLAWKLAHVVTGKASPSLLHSYEAERKPVDAFVVDQATRRFRNRIMNTIPRIPEEPYYTVEFGCRYNAGAIIPAEDDTFNKDYEDPHTPSGSAGSRFPHIRLECQDGTHISSLDLIKQNFVLVAAETASPWILAAKDLSFALDSYALHEKSQPYRDYRGMLREKGRLGTGMALLIRPDGFIAWKAEDTSSGHKELLQKALGRLLGQSIR</sequence>
<dbReference type="Gene3D" id="3.40.30.120">
    <property type="match status" value="1"/>
</dbReference>
<dbReference type="Pfam" id="PF01494">
    <property type="entry name" value="FAD_binding_3"/>
    <property type="match status" value="1"/>
</dbReference>
<evidence type="ECO:0000256" key="4">
    <source>
        <dbReference type="ARBA" id="ARBA00023002"/>
    </source>
</evidence>
<keyword evidence="7" id="KW-1185">Reference proteome</keyword>
<dbReference type="InterPro" id="IPR002938">
    <property type="entry name" value="FAD-bd"/>
</dbReference>
<dbReference type="InterPro" id="IPR036188">
    <property type="entry name" value="FAD/NAD-bd_sf"/>
</dbReference>
<name>A0ABR3WRH4_9EURO</name>
<evidence type="ECO:0000256" key="2">
    <source>
        <dbReference type="ARBA" id="ARBA00022630"/>
    </source>
</evidence>
<gene>
    <name evidence="6" type="ORF">Plec18167_009107</name>
</gene>
<evidence type="ECO:0000313" key="6">
    <source>
        <dbReference type="EMBL" id="KAL1866267.1"/>
    </source>
</evidence>
<dbReference type="Gene3D" id="3.30.9.10">
    <property type="entry name" value="D-Amino Acid Oxidase, subunit A, domain 2"/>
    <property type="match status" value="1"/>
</dbReference>
<organism evidence="6 7">
    <name type="scientific">Paecilomyces lecythidis</name>
    <dbReference type="NCBI Taxonomy" id="3004212"/>
    <lineage>
        <taxon>Eukaryota</taxon>
        <taxon>Fungi</taxon>
        <taxon>Dikarya</taxon>
        <taxon>Ascomycota</taxon>
        <taxon>Pezizomycotina</taxon>
        <taxon>Eurotiomycetes</taxon>
        <taxon>Eurotiomycetidae</taxon>
        <taxon>Eurotiales</taxon>
        <taxon>Thermoascaceae</taxon>
        <taxon>Paecilomyces</taxon>
    </lineage>
</organism>
<dbReference type="SUPFAM" id="SSF51905">
    <property type="entry name" value="FAD/NAD(P)-binding domain"/>
    <property type="match status" value="1"/>
</dbReference>
<comment type="caution">
    <text evidence="6">The sequence shown here is derived from an EMBL/GenBank/DDBJ whole genome shotgun (WGS) entry which is preliminary data.</text>
</comment>
<accession>A0ABR3WRH4</accession>
<protein>
    <recommendedName>
        <fullName evidence="5">FAD-binding domain-containing protein</fullName>
    </recommendedName>
</protein>
<evidence type="ECO:0000256" key="3">
    <source>
        <dbReference type="ARBA" id="ARBA00022827"/>
    </source>
</evidence>
<feature type="domain" description="FAD-binding" evidence="5">
    <location>
        <begin position="46"/>
        <end position="404"/>
    </location>
</feature>
<keyword evidence="3" id="KW-0274">FAD</keyword>
<dbReference type="PANTHER" id="PTHR43004">
    <property type="entry name" value="TRK SYSTEM POTASSIUM UPTAKE PROTEIN"/>
    <property type="match status" value="1"/>
</dbReference>